<dbReference type="EMBL" id="JAPWTK010000003">
    <property type="protein sequence ID" value="KAJ8962210.1"/>
    <property type="molecule type" value="Genomic_DNA"/>
</dbReference>
<protein>
    <submittedName>
        <fullName evidence="1">Uncharacterized protein</fullName>
    </submittedName>
</protein>
<dbReference type="Proteomes" id="UP001162162">
    <property type="component" value="Unassembled WGS sequence"/>
</dbReference>
<gene>
    <name evidence="1" type="ORF">NQ318_018179</name>
</gene>
<evidence type="ECO:0000313" key="1">
    <source>
        <dbReference type="EMBL" id="KAJ8962210.1"/>
    </source>
</evidence>
<sequence length="91" mass="10519">MSQYLRRRQRVRSASPTFENSHGNWFTHFYVSDVVHVVTSTYKSGWETGYRLLNGAENLALTLNFDTNKLGPRCIHGHLKELSYVPVEECT</sequence>
<dbReference type="AlphaFoldDB" id="A0AAV8ZCP4"/>
<organism evidence="1 2">
    <name type="scientific">Aromia moschata</name>
    <dbReference type="NCBI Taxonomy" id="1265417"/>
    <lineage>
        <taxon>Eukaryota</taxon>
        <taxon>Metazoa</taxon>
        <taxon>Ecdysozoa</taxon>
        <taxon>Arthropoda</taxon>
        <taxon>Hexapoda</taxon>
        <taxon>Insecta</taxon>
        <taxon>Pterygota</taxon>
        <taxon>Neoptera</taxon>
        <taxon>Endopterygota</taxon>
        <taxon>Coleoptera</taxon>
        <taxon>Polyphaga</taxon>
        <taxon>Cucujiformia</taxon>
        <taxon>Chrysomeloidea</taxon>
        <taxon>Cerambycidae</taxon>
        <taxon>Cerambycinae</taxon>
        <taxon>Callichromatini</taxon>
        <taxon>Aromia</taxon>
    </lineage>
</organism>
<reference evidence="1" key="1">
    <citation type="journal article" date="2023" name="Insect Mol. Biol.">
        <title>Genome sequencing provides insights into the evolution of gene families encoding plant cell wall-degrading enzymes in longhorned beetles.</title>
        <authorList>
            <person name="Shin N.R."/>
            <person name="Okamura Y."/>
            <person name="Kirsch R."/>
            <person name="Pauchet Y."/>
        </authorList>
    </citation>
    <scope>NUCLEOTIDE SEQUENCE</scope>
    <source>
        <strain evidence="1">AMC_N1</strain>
    </source>
</reference>
<comment type="caution">
    <text evidence="1">The sequence shown here is derived from an EMBL/GenBank/DDBJ whole genome shotgun (WGS) entry which is preliminary data.</text>
</comment>
<accession>A0AAV8ZCP4</accession>
<proteinExistence type="predicted"/>
<name>A0AAV8ZCP4_9CUCU</name>
<evidence type="ECO:0000313" key="2">
    <source>
        <dbReference type="Proteomes" id="UP001162162"/>
    </source>
</evidence>
<keyword evidence="2" id="KW-1185">Reference proteome</keyword>